<evidence type="ECO:0000313" key="3">
    <source>
        <dbReference type="Proteomes" id="UP000027920"/>
    </source>
</evidence>
<organism evidence="2 3">
    <name type="scientific">Exophiala aquamarina CBS 119918</name>
    <dbReference type="NCBI Taxonomy" id="1182545"/>
    <lineage>
        <taxon>Eukaryota</taxon>
        <taxon>Fungi</taxon>
        <taxon>Dikarya</taxon>
        <taxon>Ascomycota</taxon>
        <taxon>Pezizomycotina</taxon>
        <taxon>Eurotiomycetes</taxon>
        <taxon>Chaetothyriomycetidae</taxon>
        <taxon>Chaetothyriales</taxon>
        <taxon>Herpotrichiellaceae</taxon>
        <taxon>Exophiala</taxon>
    </lineage>
</organism>
<evidence type="ECO:0000313" key="2">
    <source>
        <dbReference type="EMBL" id="KEF56695.1"/>
    </source>
</evidence>
<dbReference type="HOGENOM" id="CLU_2306122_0_0_1"/>
<dbReference type="OrthoDB" id="5234213at2759"/>
<name>A0A072PMF0_9EURO</name>
<dbReference type="RefSeq" id="XP_013259285.1">
    <property type="nucleotide sequence ID" value="XM_013403831.1"/>
</dbReference>
<dbReference type="Proteomes" id="UP000027920">
    <property type="component" value="Unassembled WGS sequence"/>
</dbReference>
<keyword evidence="3" id="KW-1185">Reference proteome</keyword>
<dbReference type="GeneID" id="25281799"/>
<dbReference type="EMBL" id="AMGV01000005">
    <property type="protein sequence ID" value="KEF56695.1"/>
    <property type="molecule type" value="Genomic_DNA"/>
</dbReference>
<sequence length="100" mass="10872">MAPKLLSENVTDREQSNSRPKLAIVAPSPTEGDLSNSEDRHSSKKSLKDIAKQDLNEAARSNRSMLGDPVSLKAETADRDPVKDDGLGGLTDKKKRDSKL</sequence>
<feature type="compositionally biased region" description="Basic and acidic residues" evidence="1">
    <location>
        <begin position="75"/>
        <end position="100"/>
    </location>
</feature>
<protein>
    <submittedName>
        <fullName evidence="2">Uncharacterized protein</fullName>
    </submittedName>
</protein>
<gene>
    <name evidence="2" type="ORF">A1O9_06884</name>
</gene>
<feature type="region of interest" description="Disordered" evidence="1">
    <location>
        <begin position="1"/>
        <end position="100"/>
    </location>
</feature>
<reference evidence="2 3" key="1">
    <citation type="submission" date="2013-03" db="EMBL/GenBank/DDBJ databases">
        <title>The Genome Sequence of Exophiala aquamarina CBS 119918.</title>
        <authorList>
            <consortium name="The Broad Institute Genomics Platform"/>
            <person name="Cuomo C."/>
            <person name="de Hoog S."/>
            <person name="Gorbushina A."/>
            <person name="Walker B."/>
            <person name="Young S.K."/>
            <person name="Zeng Q."/>
            <person name="Gargeya S."/>
            <person name="Fitzgerald M."/>
            <person name="Haas B."/>
            <person name="Abouelleil A."/>
            <person name="Allen A.W."/>
            <person name="Alvarado L."/>
            <person name="Arachchi H.M."/>
            <person name="Berlin A.M."/>
            <person name="Chapman S.B."/>
            <person name="Gainer-Dewar J."/>
            <person name="Goldberg J."/>
            <person name="Griggs A."/>
            <person name="Gujja S."/>
            <person name="Hansen M."/>
            <person name="Howarth C."/>
            <person name="Imamovic A."/>
            <person name="Ireland A."/>
            <person name="Larimer J."/>
            <person name="McCowan C."/>
            <person name="Murphy C."/>
            <person name="Pearson M."/>
            <person name="Poon T.W."/>
            <person name="Priest M."/>
            <person name="Roberts A."/>
            <person name="Saif S."/>
            <person name="Shea T."/>
            <person name="Sisk P."/>
            <person name="Sykes S."/>
            <person name="Wortman J."/>
            <person name="Nusbaum C."/>
            <person name="Birren B."/>
        </authorList>
    </citation>
    <scope>NUCLEOTIDE SEQUENCE [LARGE SCALE GENOMIC DNA]</scope>
    <source>
        <strain evidence="2 3">CBS 119918</strain>
    </source>
</reference>
<comment type="caution">
    <text evidence="2">The sequence shown here is derived from an EMBL/GenBank/DDBJ whole genome shotgun (WGS) entry which is preliminary data.</text>
</comment>
<feature type="compositionally biased region" description="Basic and acidic residues" evidence="1">
    <location>
        <begin position="37"/>
        <end position="57"/>
    </location>
</feature>
<proteinExistence type="predicted"/>
<evidence type="ECO:0000256" key="1">
    <source>
        <dbReference type="SAM" id="MobiDB-lite"/>
    </source>
</evidence>
<dbReference type="VEuPathDB" id="FungiDB:A1O9_06884"/>
<dbReference type="AlphaFoldDB" id="A0A072PMF0"/>
<accession>A0A072PMF0</accession>